<dbReference type="InterPro" id="IPR001182">
    <property type="entry name" value="FtsW/RodA"/>
</dbReference>
<feature type="transmembrane region" description="Helical" evidence="7">
    <location>
        <begin position="168"/>
        <end position="192"/>
    </location>
</feature>
<dbReference type="EMBL" id="JBHSWD010000001">
    <property type="protein sequence ID" value="MFC6590744.1"/>
    <property type="molecule type" value="Genomic_DNA"/>
</dbReference>
<feature type="compositionally biased region" description="Pro residues" evidence="6">
    <location>
        <begin position="233"/>
        <end position="242"/>
    </location>
</feature>
<reference evidence="9" key="1">
    <citation type="journal article" date="2019" name="Int. J. Syst. Evol. Microbiol.">
        <title>The Global Catalogue of Microorganisms (GCM) 10K type strain sequencing project: providing services to taxonomists for standard genome sequencing and annotation.</title>
        <authorList>
            <consortium name="The Broad Institute Genomics Platform"/>
            <consortium name="The Broad Institute Genome Sequencing Center for Infectious Disease"/>
            <person name="Wu L."/>
            <person name="Ma J."/>
        </authorList>
    </citation>
    <scope>NUCLEOTIDE SEQUENCE [LARGE SCALE GENOMIC DNA]</scope>
    <source>
        <strain evidence="9">CGMCC 1.15772</strain>
    </source>
</reference>
<keyword evidence="3" id="KW-0133">Cell shape</keyword>
<organism evidence="8 9">
    <name type="scientific">Deinococcus lacus</name>
    <dbReference type="NCBI Taxonomy" id="392561"/>
    <lineage>
        <taxon>Bacteria</taxon>
        <taxon>Thermotogati</taxon>
        <taxon>Deinococcota</taxon>
        <taxon>Deinococci</taxon>
        <taxon>Deinococcales</taxon>
        <taxon>Deinococcaceae</taxon>
        <taxon>Deinococcus</taxon>
    </lineage>
</organism>
<evidence type="ECO:0000256" key="4">
    <source>
        <dbReference type="ARBA" id="ARBA00022989"/>
    </source>
</evidence>
<keyword evidence="5 7" id="KW-0472">Membrane</keyword>
<comment type="subcellular location">
    <subcellularLocation>
        <location evidence="1">Membrane</location>
        <topology evidence="1">Multi-pass membrane protein</topology>
    </subcellularLocation>
</comment>
<dbReference type="PANTHER" id="PTHR30474">
    <property type="entry name" value="CELL CYCLE PROTEIN"/>
    <property type="match status" value="1"/>
</dbReference>
<dbReference type="Proteomes" id="UP001596297">
    <property type="component" value="Unassembled WGS sequence"/>
</dbReference>
<feature type="transmembrane region" description="Helical" evidence="7">
    <location>
        <begin position="15"/>
        <end position="32"/>
    </location>
</feature>
<evidence type="ECO:0000313" key="9">
    <source>
        <dbReference type="Proteomes" id="UP001596297"/>
    </source>
</evidence>
<accession>A0ABW1Y9D7</accession>
<feature type="transmembrane region" description="Helical" evidence="7">
    <location>
        <begin position="39"/>
        <end position="58"/>
    </location>
</feature>
<proteinExistence type="predicted"/>
<dbReference type="PANTHER" id="PTHR30474:SF1">
    <property type="entry name" value="PEPTIDOGLYCAN GLYCOSYLTRANSFERASE MRDB"/>
    <property type="match status" value="1"/>
</dbReference>
<feature type="transmembrane region" description="Helical" evidence="7">
    <location>
        <begin position="118"/>
        <end position="147"/>
    </location>
</feature>
<gene>
    <name evidence="8" type="ORF">ACFP81_00955</name>
</gene>
<keyword evidence="4 7" id="KW-1133">Transmembrane helix</keyword>
<keyword evidence="9" id="KW-1185">Reference proteome</keyword>
<evidence type="ECO:0000313" key="8">
    <source>
        <dbReference type="EMBL" id="MFC6590744.1"/>
    </source>
</evidence>
<comment type="caution">
    <text evidence="8">The sequence shown here is derived from an EMBL/GenBank/DDBJ whole genome shotgun (WGS) entry which is preliminary data.</text>
</comment>
<name>A0ABW1Y9D7_9DEIO</name>
<sequence>MILLTTVLILLEPDLGSSVLTFALGIVLMYTAGVRIGNIAGLLLALTLASLPLVSWYLERNPYIRERWFGHVERTDGVPAEVGLDQIGKAHRDLANGGLWGLGPDGPRYDYFADHTDLIIASIGFSNGLIGVLTVIFAYWLIVMTALQVAQLATRVRPMARQIHGASIMAVGAMFMLVGQAVVNLLVAAGWLPVTGIPLPLVSYGFTSMLTMSIALGIIHSALREVRRALETPPAPPQPPAEPEVAAVPAEEVGDDLAPPARAAS</sequence>
<evidence type="ECO:0000256" key="5">
    <source>
        <dbReference type="ARBA" id="ARBA00023136"/>
    </source>
</evidence>
<protein>
    <submittedName>
        <fullName evidence="8">FtsW/RodA/SpoVE family cell cycle protein</fullName>
    </submittedName>
</protein>
<evidence type="ECO:0000256" key="7">
    <source>
        <dbReference type="SAM" id="Phobius"/>
    </source>
</evidence>
<evidence type="ECO:0000256" key="1">
    <source>
        <dbReference type="ARBA" id="ARBA00004141"/>
    </source>
</evidence>
<evidence type="ECO:0000256" key="3">
    <source>
        <dbReference type="ARBA" id="ARBA00022960"/>
    </source>
</evidence>
<evidence type="ECO:0000256" key="2">
    <source>
        <dbReference type="ARBA" id="ARBA00022692"/>
    </source>
</evidence>
<dbReference type="RefSeq" id="WP_380083599.1">
    <property type="nucleotide sequence ID" value="NZ_JBHSWD010000001.1"/>
</dbReference>
<feature type="region of interest" description="Disordered" evidence="6">
    <location>
        <begin position="230"/>
        <end position="252"/>
    </location>
</feature>
<feature type="transmembrane region" description="Helical" evidence="7">
    <location>
        <begin position="204"/>
        <end position="223"/>
    </location>
</feature>
<keyword evidence="2 7" id="KW-0812">Transmembrane</keyword>
<evidence type="ECO:0000256" key="6">
    <source>
        <dbReference type="SAM" id="MobiDB-lite"/>
    </source>
</evidence>
<dbReference type="Pfam" id="PF01098">
    <property type="entry name" value="FTSW_RODA_SPOVE"/>
    <property type="match status" value="1"/>
</dbReference>